<dbReference type="Pfam" id="PF13083">
    <property type="entry name" value="KH_KhpA-B"/>
    <property type="match status" value="1"/>
</dbReference>
<comment type="caution">
    <text evidence="4">The sequence shown here is derived from an EMBL/GenBank/DDBJ whole genome shotgun (WGS) entry which is preliminary data.</text>
</comment>
<dbReference type="InterPro" id="IPR009019">
    <property type="entry name" value="KH_sf_prok-type"/>
</dbReference>
<comment type="subcellular location">
    <subcellularLocation>
        <location evidence="3">Cytoplasm</location>
    </subcellularLocation>
</comment>
<dbReference type="Proteomes" id="UP000050544">
    <property type="component" value="Unassembled WGS sequence"/>
</dbReference>
<proteinExistence type="inferred from homology"/>
<keyword evidence="3" id="KW-0143">Chaperone</keyword>
<evidence type="ECO:0000256" key="1">
    <source>
        <dbReference type="ARBA" id="ARBA00022490"/>
    </source>
</evidence>
<keyword evidence="2 3" id="KW-0694">RNA-binding</keyword>
<dbReference type="AlphaFoldDB" id="A0A0P6YCI8"/>
<dbReference type="CDD" id="cd22533">
    <property type="entry name" value="KH-II_YlqC-like"/>
    <property type="match status" value="1"/>
</dbReference>
<dbReference type="InterPro" id="IPR015946">
    <property type="entry name" value="KH_dom-like_a/b"/>
</dbReference>
<keyword evidence="1 3" id="KW-0963">Cytoplasm</keyword>
<accession>A0A0P6YCI8</accession>
<dbReference type="EMBL" id="LGKO01000005">
    <property type="protein sequence ID" value="KPL82753.1"/>
    <property type="molecule type" value="Genomic_DNA"/>
</dbReference>
<evidence type="ECO:0000313" key="5">
    <source>
        <dbReference type="Proteomes" id="UP000050544"/>
    </source>
</evidence>
<dbReference type="PANTHER" id="PTHR34654">
    <property type="entry name" value="UPF0109 PROTEIN SCO5592"/>
    <property type="match status" value="1"/>
</dbReference>
<keyword evidence="5" id="KW-1185">Reference proteome</keyword>
<comment type="function">
    <text evidence="3">A probable RNA chaperone. Forms a complex with KhpB which binds to cellular RNA and controls its expression. Plays a role in peptidoglycan (PG) homeostasis and cell length regulation.</text>
</comment>
<protein>
    <recommendedName>
        <fullName evidence="3">RNA-binding protein KhpA</fullName>
    </recommendedName>
    <alternativeName>
        <fullName evidence="3">KH-domain protein A</fullName>
    </alternativeName>
</protein>
<name>A0A0P6YCI8_9CHLR</name>
<organism evidence="4 5">
    <name type="scientific">Thermanaerothrix daxensis</name>
    <dbReference type="NCBI Taxonomy" id="869279"/>
    <lineage>
        <taxon>Bacteria</taxon>
        <taxon>Bacillati</taxon>
        <taxon>Chloroflexota</taxon>
        <taxon>Anaerolineae</taxon>
        <taxon>Anaerolineales</taxon>
        <taxon>Anaerolineaceae</taxon>
        <taxon>Thermanaerothrix</taxon>
    </lineage>
</organism>
<keyword evidence="3" id="KW-0961">Cell wall biogenesis/degradation</keyword>
<evidence type="ECO:0000256" key="2">
    <source>
        <dbReference type="ARBA" id="ARBA00022884"/>
    </source>
</evidence>
<evidence type="ECO:0000256" key="3">
    <source>
        <dbReference type="HAMAP-Rule" id="MF_00088"/>
    </source>
</evidence>
<dbReference type="STRING" id="869279.SE15_11860"/>
<comment type="subunit">
    <text evidence="3">Forms a complex with KhpB.</text>
</comment>
<gene>
    <name evidence="3" type="primary">khpA</name>
    <name evidence="4" type="ORF">SE15_11860</name>
</gene>
<comment type="similarity">
    <text evidence="3">Belongs to the KhpA RNA-binding protein family.</text>
</comment>
<dbReference type="SUPFAM" id="SSF54814">
    <property type="entry name" value="Prokaryotic type KH domain (KH-domain type II)"/>
    <property type="match status" value="1"/>
</dbReference>
<reference evidence="4 5" key="1">
    <citation type="submission" date="2015-07" db="EMBL/GenBank/DDBJ databases">
        <title>Whole genome sequence of Thermanaerothrix daxensis DSM 23592.</title>
        <authorList>
            <person name="Hemp J."/>
            <person name="Ward L.M."/>
            <person name="Pace L.A."/>
            <person name="Fischer W.W."/>
        </authorList>
    </citation>
    <scope>NUCLEOTIDE SEQUENCE [LARGE SCALE GENOMIC DNA]</scope>
    <source>
        <strain evidence="4 5">GNS-1</strain>
    </source>
</reference>
<dbReference type="GO" id="GO:0071555">
    <property type="term" value="P:cell wall organization"/>
    <property type="evidence" value="ECO:0007669"/>
    <property type="project" value="UniProtKB-KW"/>
</dbReference>
<dbReference type="HAMAP" id="MF_00088">
    <property type="entry name" value="KhpA"/>
    <property type="match status" value="1"/>
</dbReference>
<dbReference type="InterPro" id="IPR020627">
    <property type="entry name" value="KhpA"/>
</dbReference>
<dbReference type="OrthoDB" id="9812389at2"/>
<dbReference type="GO" id="GO:0009252">
    <property type="term" value="P:peptidoglycan biosynthetic process"/>
    <property type="evidence" value="ECO:0007669"/>
    <property type="project" value="UniProtKB-UniRule"/>
</dbReference>
<dbReference type="PANTHER" id="PTHR34654:SF1">
    <property type="entry name" value="RNA-BINDING PROTEIN KHPA"/>
    <property type="match status" value="1"/>
</dbReference>
<dbReference type="GO" id="GO:0003723">
    <property type="term" value="F:RNA binding"/>
    <property type="evidence" value="ECO:0007669"/>
    <property type="project" value="UniProtKB-UniRule"/>
</dbReference>
<dbReference type="GO" id="GO:0008360">
    <property type="term" value="P:regulation of cell shape"/>
    <property type="evidence" value="ECO:0007669"/>
    <property type="project" value="UniProtKB-KW"/>
</dbReference>
<keyword evidence="3" id="KW-0133">Cell shape</keyword>
<dbReference type="Gene3D" id="3.30.300.20">
    <property type="match status" value="1"/>
</dbReference>
<evidence type="ECO:0000313" key="4">
    <source>
        <dbReference type="EMBL" id="KPL82753.1"/>
    </source>
</evidence>
<dbReference type="GO" id="GO:0005737">
    <property type="term" value="C:cytoplasm"/>
    <property type="evidence" value="ECO:0007669"/>
    <property type="project" value="UniProtKB-SubCell"/>
</dbReference>
<sequence length="79" mass="8849">MRDLVEYIARALVDDPSQVEVRQERLGGNRVRVELHVSKQDMGRVIGKNGRVANAMRVLLRVAAAREGKQATLDVVDPR</sequence>
<dbReference type="RefSeq" id="WP_054522301.1">
    <property type="nucleotide sequence ID" value="NZ_LGKO01000005.1"/>
</dbReference>